<evidence type="ECO:0000256" key="1">
    <source>
        <dbReference type="ARBA" id="ARBA00009632"/>
    </source>
</evidence>
<protein>
    <submittedName>
        <fullName evidence="5">4-hydroxybutyrate coenzyme A transferase</fullName>
    </submittedName>
</protein>
<dbReference type="Proteomes" id="UP000036520">
    <property type="component" value="Chromosome"/>
</dbReference>
<keyword evidence="2 5" id="KW-0808">Transferase</keyword>
<name>A0A0H4PH31_9BACT</name>
<dbReference type="AlphaFoldDB" id="A0A0H4PH31"/>
<organism evidence="5 6">
    <name type="scientific">Cyclobacterium amurskyense</name>
    <dbReference type="NCBI Taxonomy" id="320787"/>
    <lineage>
        <taxon>Bacteria</taxon>
        <taxon>Pseudomonadati</taxon>
        <taxon>Bacteroidota</taxon>
        <taxon>Cytophagia</taxon>
        <taxon>Cytophagales</taxon>
        <taxon>Cyclobacteriaceae</taxon>
        <taxon>Cyclobacterium</taxon>
    </lineage>
</organism>
<proteinExistence type="inferred from homology"/>
<dbReference type="PATRIC" id="fig|320787.5.peg.3239"/>
<dbReference type="PANTHER" id="PTHR21432:SF20">
    <property type="entry name" value="ACETYL-COA HYDROLASE"/>
    <property type="match status" value="1"/>
</dbReference>
<keyword evidence="6" id="KW-1185">Reference proteome</keyword>
<dbReference type="Gene3D" id="3.30.750.70">
    <property type="entry name" value="4-hydroxybutyrate coenzyme like domains"/>
    <property type="match status" value="1"/>
</dbReference>
<dbReference type="SUPFAM" id="SSF100950">
    <property type="entry name" value="NagB/RpiA/CoA transferase-like"/>
    <property type="match status" value="2"/>
</dbReference>
<reference evidence="5 6" key="1">
    <citation type="submission" date="2015-07" db="EMBL/GenBank/DDBJ databases">
        <authorList>
            <person name="Kim K.M."/>
        </authorList>
    </citation>
    <scope>NUCLEOTIDE SEQUENCE [LARGE SCALE GENOMIC DNA]</scope>
    <source>
        <strain evidence="5 6">KCTC 12363</strain>
    </source>
</reference>
<comment type="similarity">
    <text evidence="1">Belongs to the acetyl-CoA hydrolase/transferase family.</text>
</comment>
<dbReference type="KEGG" id="camu:CA2015_2960"/>
<dbReference type="RefSeq" id="WP_048642589.1">
    <property type="nucleotide sequence ID" value="NZ_CP012040.1"/>
</dbReference>
<feature type="domain" description="Acetyl-CoA hydrolase/transferase C-terminal" evidence="4">
    <location>
        <begin position="269"/>
        <end position="419"/>
    </location>
</feature>
<evidence type="ECO:0000313" key="6">
    <source>
        <dbReference type="Proteomes" id="UP000036520"/>
    </source>
</evidence>
<feature type="domain" description="Acetyl-CoA hydrolase/transferase N-terminal" evidence="3">
    <location>
        <begin position="8"/>
        <end position="177"/>
    </location>
</feature>
<dbReference type="InterPro" id="IPR046433">
    <property type="entry name" value="ActCoA_hydro"/>
</dbReference>
<dbReference type="Pfam" id="PF02550">
    <property type="entry name" value="AcetylCoA_hydro"/>
    <property type="match status" value="1"/>
</dbReference>
<dbReference type="GO" id="GO:0008775">
    <property type="term" value="F:acetate CoA-transferase activity"/>
    <property type="evidence" value="ECO:0007669"/>
    <property type="project" value="InterPro"/>
</dbReference>
<dbReference type="InterPro" id="IPR037171">
    <property type="entry name" value="NagB/RpiA_transferase-like"/>
</dbReference>
<gene>
    <name evidence="5" type="ORF">CA2015_2960</name>
</gene>
<dbReference type="InterPro" id="IPR003702">
    <property type="entry name" value="ActCoA_hydro_N"/>
</dbReference>
<evidence type="ECO:0000313" key="5">
    <source>
        <dbReference type="EMBL" id="AKP52365.1"/>
    </source>
</evidence>
<dbReference type="EMBL" id="CP012040">
    <property type="protein sequence ID" value="AKP52365.1"/>
    <property type="molecule type" value="Genomic_DNA"/>
</dbReference>
<evidence type="ECO:0000259" key="3">
    <source>
        <dbReference type="Pfam" id="PF02550"/>
    </source>
</evidence>
<dbReference type="Pfam" id="PF13336">
    <property type="entry name" value="AcetylCoA_hyd_C"/>
    <property type="match status" value="1"/>
</dbReference>
<evidence type="ECO:0000256" key="2">
    <source>
        <dbReference type="ARBA" id="ARBA00022679"/>
    </source>
</evidence>
<dbReference type="STRING" id="320787.CA2015_2960"/>
<dbReference type="Gene3D" id="3.40.1080.10">
    <property type="entry name" value="Glutaconate Coenzyme A-transferase"/>
    <property type="match status" value="1"/>
</dbReference>
<dbReference type="InterPro" id="IPR026888">
    <property type="entry name" value="AcetylCoA_hyd_C"/>
</dbReference>
<evidence type="ECO:0000259" key="4">
    <source>
        <dbReference type="Pfam" id="PF13336"/>
    </source>
</evidence>
<dbReference type="OrthoDB" id="9801795at2"/>
<dbReference type="GO" id="GO:0006083">
    <property type="term" value="P:acetate metabolic process"/>
    <property type="evidence" value="ECO:0007669"/>
    <property type="project" value="InterPro"/>
</dbReference>
<dbReference type="PANTHER" id="PTHR21432">
    <property type="entry name" value="ACETYL-COA HYDROLASE-RELATED"/>
    <property type="match status" value="1"/>
</dbReference>
<dbReference type="Gene3D" id="3.40.1080.20">
    <property type="entry name" value="Acetyl-CoA hydrolase/transferase C-terminal domain"/>
    <property type="match status" value="1"/>
</dbReference>
<dbReference type="InterPro" id="IPR038460">
    <property type="entry name" value="AcetylCoA_hyd_C_sf"/>
</dbReference>
<sequence length="433" mass="47413">MKNHINIVSPEEAVKCVKSNQRVFVHGSAATPTVLLHALEKRKNELKNVEVVSITTLGEMPLTHESCKGSFYLNSLFVSQNIRNAVNSDQGGYVPVFLSEIGRLFRQNIMPLDVAFINVSPPDQHGYCSLGTSVDVARPAVDTSQIVIAQINKQMPRTMGDGQIHVSKINAAILVDEPLPEVNYSNKLQEADFKIGKYIAELIDDRSTLQLGIGGIPDAVLKSLTSHKDLGIHTEMFSDGVIDLLESGAITNKYKIKHPGKIVSSFVIGTKKLYDSIHDNPAYSFHEAAYVNDTAVIRKNPKVISINSCLEIDLTGQVCADSIGSYQYSGVGGQMDFIRGAALSDGGKPIMALRATTNKGQSKIVPFLKQGAGVVTTRAHVHYVVTEYGTAYLYGKNLCQRAHELKNIAAPQHQEDLDRAIFERFGNFIYPLS</sequence>
<accession>A0A0H4PH31</accession>